<accession>A0A1Y3BB09</accession>
<dbReference type="OrthoDB" id="10468022at2759"/>
<gene>
    <name evidence="2" type="ORF">BLA29_005054</name>
</gene>
<reference evidence="2 3" key="1">
    <citation type="submission" date="2017-03" db="EMBL/GenBank/DDBJ databases">
        <title>Genome Survey of Euroglyphus maynei.</title>
        <authorList>
            <person name="Arlian L.G."/>
            <person name="Morgan M.S."/>
            <person name="Rider S.D."/>
        </authorList>
    </citation>
    <scope>NUCLEOTIDE SEQUENCE [LARGE SCALE GENOMIC DNA]</scope>
    <source>
        <strain evidence="2">Arlian Lab</strain>
        <tissue evidence="2">Whole body</tissue>
    </source>
</reference>
<proteinExistence type="predicted"/>
<evidence type="ECO:0000313" key="3">
    <source>
        <dbReference type="Proteomes" id="UP000194236"/>
    </source>
</evidence>
<organism evidence="2 3">
    <name type="scientific">Euroglyphus maynei</name>
    <name type="common">Mayne's house dust mite</name>
    <dbReference type="NCBI Taxonomy" id="6958"/>
    <lineage>
        <taxon>Eukaryota</taxon>
        <taxon>Metazoa</taxon>
        <taxon>Ecdysozoa</taxon>
        <taxon>Arthropoda</taxon>
        <taxon>Chelicerata</taxon>
        <taxon>Arachnida</taxon>
        <taxon>Acari</taxon>
        <taxon>Acariformes</taxon>
        <taxon>Sarcoptiformes</taxon>
        <taxon>Astigmata</taxon>
        <taxon>Psoroptidia</taxon>
        <taxon>Analgoidea</taxon>
        <taxon>Pyroglyphidae</taxon>
        <taxon>Pyroglyphinae</taxon>
        <taxon>Euroglyphus</taxon>
    </lineage>
</organism>
<evidence type="ECO:0000256" key="1">
    <source>
        <dbReference type="SAM" id="MobiDB-lite"/>
    </source>
</evidence>
<comment type="caution">
    <text evidence="2">The sequence shown here is derived from an EMBL/GenBank/DDBJ whole genome shotgun (WGS) entry which is preliminary data.</text>
</comment>
<sequence>MGNSKSSSMAILHKSFDDYYIDNKMKQNDSKCFDDYFQLNDYPDDDDDGQTKISELKRGRSLKTKRINHHNSNNHPPQSAQNFKRINSLPPVSRLQRKQRQPQSTNELIESKQLHKGFDMIRHHFGQKDCEWTSSRLTELETSILLLNDKPLPVHHHQSIINLPIDSVRIMMKFQSNNNNYNNRKYYHQKN</sequence>
<name>A0A1Y3BB09_EURMA</name>
<feature type="region of interest" description="Disordered" evidence="1">
    <location>
        <begin position="59"/>
        <end position="84"/>
    </location>
</feature>
<dbReference type="Proteomes" id="UP000194236">
    <property type="component" value="Unassembled WGS sequence"/>
</dbReference>
<evidence type="ECO:0000313" key="2">
    <source>
        <dbReference type="EMBL" id="OTF78080.1"/>
    </source>
</evidence>
<dbReference type="EMBL" id="MUJZ01029603">
    <property type="protein sequence ID" value="OTF78080.1"/>
    <property type="molecule type" value="Genomic_DNA"/>
</dbReference>
<dbReference type="AlphaFoldDB" id="A0A1Y3BB09"/>
<keyword evidence="3" id="KW-1185">Reference proteome</keyword>
<protein>
    <submittedName>
        <fullName evidence="2">Uncharacterized protein</fullName>
    </submittedName>
</protein>
<feature type="compositionally biased region" description="Basic residues" evidence="1">
    <location>
        <begin position="59"/>
        <end position="69"/>
    </location>
</feature>